<comment type="caution">
    <text evidence="3">The sequence shown here is derived from an EMBL/GenBank/DDBJ whole genome shotgun (WGS) entry which is preliminary data.</text>
</comment>
<sequence length="67" mass="7359">MFAKNVGSIDRIARIVLGIALIAGFYLNDGDSAWRYLYWIGLVPLITGLFSTCPLYSVVGMNTCKKA</sequence>
<protein>
    <recommendedName>
        <fullName evidence="2">Inner membrane protein YgaP-like transmembrane domain-containing protein</fullName>
    </recommendedName>
</protein>
<evidence type="ECO:0000313" key="4">
    <source>
        <dbReference type="Proteomes" id="UP001560019"/>
    </source>
</evidence>
<proteinExistence type="predicted"/>
<feature type="domain" description="Inner membrane protein YgaP-like transmembrane" evidence="2">
    <location>
        <begin position="3"/>
        <end position="66"/>
    </location>
</feature>
<evidence type="ECO:0000259" key="2">
    <source>
        <dbReference type="Pfam" id="PF11127"/>
    </source>
</evidence>
<dbReference type="InterPro" id="IPR021309">
    <property type="entry name" value="YgaP-like_TM"/>
</dbReference>
<gene>
    <name evidence="3" type="ORF">Ga0609869_003560</name>
</gene>
<feature type="transmembrane region" description="Helical" evidence="1">
    <location>
        <begin position="36"/>
        <end position="59"/>
    </location>
</feature>
<keyword evidence="1" id="KW-0812">Transmembrane</keyword>
<dbReference type="EMBL" id="JBEHHI010000004">
    <property type="protein sequence ID" value="MEX5730207.1"/>
    <property type="molecule type" value="Genomic_DNA"/>
</dbReference>
<feature type="transmembrane region" description="Helical" evidence="1">
    <location>
        <begin position="12"/>
        <end position="30"/>
    </location>
</feature>
<dbReference type="Proteomes" id="UP001560019">
    <property type="component" value="Unassembled WGS sequence"/>
</dbReference>
<name>A0ABV3XXW4_9RHOB</name>
<keyword evidence="1" id="KW-0472">Membrane</keyword>
<keyword evidence="4" id="KW-1185">Reference proteome</keyword>
<reference evidence="3 4" key="1">
    <citation type="submission" date="2024-06" db="EMBL/GenBank/DDBJ databases">
        <title>Genome of Rhodovulum iodosum, a marine photoferrotroph.</title>
        <authorList>
            <person name="Bianchini G."/>
            <person name="Nikeleit V."/>
            <person name="Kappler A."/>
            <person name="Bryce C."/>
            <person name="Sanchez-Baracaldo P."/>
        </authorList>
    </citation>
    <scope>NUCLEOTIDE SEQUENCE [LARGE SCALE GENOMIC DNA]</scope>
    <source>
        <strain evidence="3 4">UT/N1</strain>
    </source>
</reference>
<evidence type="ECO:0000256" key="1">
    <source>
        <dbReference type="SAM" id="Phobius"/>
    </source>
</evidence>
<evidence type="ECO:0000313" key="3">
    <source>
        <dbReference type="EMBL" id="MEX5730207.1"/>
    </source>
</evidence>
<keyword evidence="1" id="KW-1133">Transmembrane helix</keyword>
<dbReference type="RefSeq" id="WP_125403371.1">
    <property type="nucleotide sequence ID" value="NZ_JBEHHI010000004.1"/>
</dbReference>
<organism evidence="3 4">
    <name type="scientific">Rhodovulum iodosum</name>
    <dbReference type="NCBI Taxonomy" id="68291"/>
    <lineage>
        <taxon>Bacteria</taxon>
        <taxon>Pseudomonadati</taxon>
        <taxon>Pseudomonadota</taxon>
        <taxon>Alphaproteobacteria</taxon>
        <taxon>Rhodobacterales</taxon>
        <taxon>Paracoccaceae</taxon>
        <taxon>Rhodovulum</taxon>
    </lineage>
</organism>
<dbReference type="Pfam" id="PF11127">
    <property type="entry name" value="YgaP-like_TM"/>
    <property type="match status" value="1"/>
</dbReference>
<accession>A0ABV3XXW4</accession>